<accession>A0A4U5JTB0</accession>
<keyword evidence="2" id="KW-1185">Reference proteome</keyword>
<organism evidence="1 2">
    <name type="scientific">Luteimonas gilva</name>
    <dbReference type="NCBI Taxonomy" id="2572684"/>
    <lineage>
        <taxon>Bacteria</taxon>
        <taxon>Pseudomonadati</taxon>
        <taxon>Pseudomonadota</taxon>
        <taxon>Gammaproteobacteria</taxon>
        <taxon>Lysobacterales</taxon>
        <taxon>Lysobacteraceae</taxon>
        <taxon>Luteimonas</taxon>
    </lineage>
</organism>
<reference evidence="1 2" key="1">
    <citation type="submission" date="2019-04" db="EMBL/GenBank/DDBJ databases">
        <title>Reference strain of H23.</title>
        <authorList>
            <person name="Luo X."/>
        </authorList>
    </citation>
    <scope>NUCLEOTIDE SEQUENCE [LARGE SCALE GENOMIC DNA]</scope>
    <source>
        <strain evidence="1 2">H23</strain>
    </source>
</reference>
<dbReference type="EMBL" id="SZUA01000003">
    <property type="protein sequence ID" value="TKR29599.1"/>
    <property type="molecule type" value="Genomic_DNA"/>
</dbReference>
<protein>
    <submittedName>
        <fullName evidence="1">OsmC family protein</fullName>
    </submittedName>
</protein>
<dbReference type="InterPro" id="IPR015946">
    <property type="entry name" value="KH_dom-like_a/b"/>
</dbReference>
<proteinExistence type="predicted"/>
<dbReference type="InterPro" id="IPR036102">
    <property type="entry name" value="OsmC/Ohrsf"/>
</dbReference>
<dbReference type="InterPro" id="IPR003718">
    <property type="entry name" value="OsmC/Ohr_fam"/>
</dbReference>
<dbReference type="Gene3D" id="3.30.300.20">
    <property type="match status" value="1"/>
</dbReference>
<dbReference type="AlphaFoldDB" id="A0A4U5JTB0"/>
<dbReference type="Proteomes" id="UP000308707">
    <property type="component" value="Unassembled WGS sequence"/>
</dbReference>
<dbReference type="SUPFAM" id="SSF82784">
    <property type="entry name" value="OsmC-like"/>
    <property type="match status" value="1"/>
</dbReference>
<sequence>MEISATVKSSRLGHAVSVRTGENTQELAVPAKPTGQGSAVNGGEFLLLALATCYCNDLYREAARLEIPVDGVEVEATATFPGVGLAASDIRYRVSVSSPAPPSVVAELIRRTDAVAEVHNTIRSGVPVVLASA</sequence>
<dbReference type="RefSeq" id="WP_137268002.1">
    <property type="nucleotide sequence ID" value="NZ_SZUA01000003.1"/>
</dbReference>
<name>A0A4U5JTB0_9GAMM</name>
<evidence type="ECO:0000313" key="1">
    <source>
        <dbReference type="EMBL" id="TKR29599.1"/>
    </source>
</evidence>
<evidence type="ECO:0000313" key="2">
    <source>
        <dbReference type="Proteomes" id="UP000308707"/>
    </source>
</evidence>
<comment type="caution">
    <text evidence="1">The sequence shown here is derived from an EMBL/GenBank/DDBJ whole genome shotgun (WGS) entry which is preliminary data.</text>
</comment>
<dbReference type="OrthoDB" id="1358603at2"/>
<gene>
    <name evidence="1" type="ORF">FCE95_15840</name>
</gene>
<dbReference type="Pfam" id="PF02566">
    <property type="entry name" value="OsmC"/>
    <property type="match status" value="1"/>
</dbReference>